<gene>
    <name evidence="3" type="ORF">ALAG00032_LOCUS15271</name>
</gene>
<feature type="domain" description="G" evidence="1">
    <location>
        <begin position="2"/>
        <end position="83"/>
    </location>
</feature>
<dbReference type="Pfam" id="PF18133">
    <property type="entry name" value="HydF_tetramer"/>
    <property type="match status" value="1"/>
</dbReference>
<proteinExistence type="predicted"/>
<dbReference type="NCBIfam" id="TIGR00231">
    <property type="entry name" value="small_GTP"/>
    <property type="match status" value="1"/>
</dbReference>
<evidence type="ECO:0000313" key="3">
    <source>
        <dbReference type="EMBL" id="CAE0374468.1"/>
    </source>
</evidence>
<evidence type="ECO:0000259" key="1">
    <source>
        <dbReference type="Pfam" id="PF01926"/>
    </source>
</evidence>
<feature type="domain" description="Hydrogen maturase F tetramerization" evidence="2">
    <location>
        <begin position="339"/>
        <end position="450"/>
    </location>
</feature>
<dbReference type="Gene3D" id="3.40.50.11420">
    <property type="match status" value="1"/>
</dbReference>
<sequence length="457" mass="51105">MNAGKSTLMNRITRQETSIVDQTPGTTADTKIALMELHEIGPCKIFDTAGIDEKGELGDKKRLKTFSNLKECDLAILVVDSFTNNLDWECILCKKAAEYGILPLLVYNVKSNTAQQVAEQVGAHAEKVQNYLVQGLEDCAAKNKNYDPAEFRQLPLLVTDLDDQNVAMHLVIHFLQQNAKRVKAFMPCALPQKYLSSNAAIFLNIPMDAETPSMRLLRPQALVQEEAIRHWATTISYRMDLAAARGNDSSAKEKERLRFRKALDTTLAAADQDAPKIMITDSQALDIVHPWTLDDNGQPLIDITTFSICMMHRQSGAQLPLFAQGMQAYTALAQPKSTPPRILMAEACNHNRITDICNDIGLVQIPEMINKHITTQKPQIDHTFGREFPNLEQGLNSYDLIIHCGACMIDHQKVRARISDAAEAKVPITNYGLLMAYAYHGPDALYRVLDPWQHEHA</sequence>
<dbReference type="InterPro" id="IPR005225">
    <property type="entry name" value="Small_GTP-bd"/>
</dbReference>
<evidence type="ECO:0000259" key="2">
    <source>
        <dbReference type="Pfam" id="PF18133"/>
    </source>
</evidence>
<accession>A0A7S3NPP3</accession>
<name>A0A7S3NPP3_9STRA</name>
<dbReference type="EMBL" id="HBIJ01023190">
    <property type="protein sequence ID" value="CAE0374468.1"/>
    <property type="molecule type" value="Transcribed_RNA"/>
</dbReference>
<dbReference type="PANTHER" id="PTHR43834">
    <property type="entry name" value="GTPASE DER"/>
    <property type="match status" value="1"/>
</dbReference>
<dbReference type="GO" id="GO:0005525">
    <property type="term" value="F:GTP binding"/>
    <property type="evidence" value="ECO:0007669"/>
    <property type="project" value="InterPro"/>
</dbReference>
<dbReference type="PANTHER" id="PTHR43834:SF6">
    <property type="entry name" value="GTPASE DER"/>
    <property type="match status" value="1"/>
</dbReference>
<organism evidence="3">
    <name type="scientific">Aureoumbra lagunensis</name>
    <dbReference type="NCBI Taxonomy" id="44058"/>
    <lineage>
        <taxon>Eukaryota</taxon>
        <taxon>Sar</taxon>
        <taxon>Stramenopiles</taxon>
        <taxon>Ochrophyta</taxon>
        <taxon>Pelagophyceae</taxon>
        <taxon>Pelagomonadales</taxon>
        <taxon>Aureoumbra</taxon>
    </lineage>
</organism>
<protein>
    <submittedName>
        <fullName evidence="3">Uncharacterized protein</fullName>
    </submittedName>
</protein>
<dbReference type="AlphaFoldDB" id="A0A7S3NPP3"/>
<reference evidence="3" key="1">
    <citation type="submission" date="2021-01" db="EMBL/GenBank/DDBJ databases">
        <authorList>
            <person name="Corre E."/>
            <person name="Pelletier E."/>
            <person name="Niang G."/>
            <person name="Scheremetjew M."/>
            <person name="Finn R."/>
            <person name="Kale V."/>
            <person name="Holt S."/>
            <person name="Cochrane G."/>
            <person name="Meng A."/>
            <person name="Brown T."/>
            <person name="Cohen L."/>
        </authorList>
    </citation>
    <scope>NUCLEOTIDE SEQUENCE</scope>
    <source>
        <strain evidence="3">CCMP1510</strain>
    </source>
</reference>
<dbReference type="Gene3D" id="3.40.50.300">
    <property type="entry name" value="P-loop containing nucleotide triphosphate hydrolases"/>
    <property type="match status" value="1"/>
</dbReference>
<dbReference type="SUPFAM" id="SSF52540">
    <property type="entry name" value="P-loop containing nucleoside triphosphate hydrolases"/>
    <property type="match status" value="1"/>
</dbReference>
<dbReference type="Gene3D" id="3.40.50.11410">
    <property type="match status" value="1"/>
</dbReference>
<dbReference type="InterPro" id="IPR027417">
    <property type="entry name" value="P-loop_NTPase"/>
</dbReference>
<dbReference type="InterPro" id="IPR006073">
    <property type="entry name" value="GTP-bd"/>
</dbReference>
<dbReference type="InterPro" id="IPR040644">
    <property type="entry name" value="HydF_tetramer"/>
</dbReference>
<dbReference type="Pfam" id="PF01926">
    <property type="entry name" value="MMR_HSR1"/>
    <property type="match status" value="1"/>
</dbReference>